<evidence type="ECO:0000313" key="2">
    <source>
        <dbReference type="EnsemblMetazoa" id="AMIN015572-PA"/>
    </source>
</evidence>
<dbReference type="AlphaFoldDB" id="A0A182WQT6"/>
<name>A0A182WQT6_9DIPT</name>
<evidence type="ECO:0000313" key="3">
    <source>
        <dbReference type="Proteomes" id="UP000075920"/>
    </source>
</evidence>
<reference evidence="3" key="1">
    <citation type="submission" date="2013-03" db="EMBL/GenBank/DDBJ databases">
        <title>The Genome Sequence of Anopheles minimus MINIMUS1.</title>
        <authorList>
            <consortium name="The Broad Institute Genomics Platform"/>
            <person name="Neafsey D.E."/>
            <person name="Walton C."/>
            <person name="Walker B."/>
            <person name="Young S.K."/>
            <person name="Zeng Q."/>
            <person name="Gargeya S."/>
            <person name="Fitzgerald M."/>
            <person name="Haas B."/>
            <person name="Abouelleil A."/>
            <person name="Allen A.W."/>
            <person name="Alvarado L."/>
            <person name="Arachchi H.M."/>
            <person name="Berlin A.M."/>
            <person name="Chapman S.B."/>
            <person name="Gainer-Dewar J."/>
            <person name="Goldberg J."/>
            <person name="Griggs A."/>
            <person name="Gujja S."/>
            <person name="Hansen M."/>
            <person name="Howarth C."/>
            <person name="Imamovic A."/>
            <person name="Ireland A."/>
            <person name="Larimer J."/>
            <person name="McCowan C."/>
            <person name="Murphy C."/>
            <person name="Pearson M."/>
            <person name="Poon T.W."/>
            <person name="Priest M."/>
            <person name="Roberts A."/>
            <person name="Saif S."/>
            <person name="Shea T."/>
            <person name="Sisk P."/>
            <person name="Sykes S."/>
            <person name="Wortman J."/>
            <person name="Nusbaum C."/>
            <person name="Birren B."/>
        </authorList>
    </citation>
    <scope>NUCLEOTIDE SEQUENCE [LARGE SCALE GENOMIC DNA]</scope>
    <source>
        <strain evidence="3">MINIMUS1</strain>
    </source>
</reference>
<evidence type="ECO:0000256" key="1">
    <source>
        <dbReference type="SAM" id="SignalP"/>
    </source>
</evidence>
<keyword evidence="1" id="KW-0732">Signal</keyword>
<organism evidence="2 3">
    <name type="scientific">Anopheles minimus</name>
    <dbReference type="NCBI Taxonomy" id="112268"/>
    <lineage>
        <taxon>Eukaryota</taxon>
        <taxon>Metazoa</taxon>
        <taxon>Ecdysozoa</taxon>
        <taxon>Arthropoda</taxon>
        <taxon>Hexapoda</taxon>
        <taxon>Insecta</taxon>
        <taxon>Pterygota</taxon>
        <taxon>Neoptera</taxon>
        <taxon>Endopterygota</taxon>
        <taxon>Diptera</taxon>
        <taxon>Nematocera</taxon>
        <taxon>Culicoidea</taxon>
        <taxon>Culicidae</taxon>
        <taxon>Anophelinae</taxon>
        <taxon>Anopheles</taxon>
    </lineage>
</organism>
<feature type="chain" id="PRO_5008141728" evidence="1">
    <location>
        <begin position="26"/>
        <end position="235"/>
    </location>
</feature>
<proteinExistence type="predicted"/>
<accession>A0A182WQT6</accession>
<dbReference type="EnsemblMetazoa" id="AMIN015572-RA">
    <property type="protein sequence ID" value="AMIN015572-PA"/>
    <property type="gene ID" value="AMIN015572"/>
</dbReference>
<dbReference type="VEuPathDB" id="VectorBase:AMIN015572"/>
<keyword evidence="3" id="KW-1185">Reference proteome</keyword>
<dbReference type="Proteomes" id="UP000075920">
    <property type="component" value="Unassembled WGS sequence"/>
</dbReference>
<protein>
    <submittedName>
        <fullName evidence="2">Uncharacterized protein</fullName>
    </submittedName>
</protein>
<feature type="signal peptide" evidence="1">
    <location>
        <begin position="1"/>
        <end position="25"/>
    </location>
</feature>
<reference evidence="2" key="2">
    <citation type="submission" date="2020-05" db="UniProtKB">
        <authorList>
            <consortium name="EnsemblMetazoa"/>
        </authorList>
    </citation>
    <scope>IDENTIFICATION</scope>
    <source>
        <strain evidence="2">MINIMUS1</strain>
    </source>
</reference>
<sequence>MRSAANLLVPVALLLSSGFVGTALANFLVDYNGNFSELARDVEFELQQLRQFNGDLIREFNRELLLEFASMIPRMRQASEELEMYIENRDDVDDECREYTLFLFELYRTFQEFDIQDCAAYAHADLRNDALYRFLPVERSYAHENYRSISQTVITLARNNVLETAEVQAELQEEWEYFSTLRDSYRTLLQEELAKHGDDAYITINRFEDCRDEAFYWQDNDIDYIMGYLDENCYF</sequence>